<evidence type="ECO:0000313" key="2">
    <source>
        <dbReference type="EMBL" id="EEG28564.1"/>
    </source>
</evidence>
<feature type="region of interest" description="Disordered" evidence="1">
    <location>
        <begin position="1"/>
        <end position="20"/>
    </location>
</feature>
<dbReference type="Proteomes" id="UP000003340">
    <property type="component" value="Unassembled WGS sequence"/>
</dbReference>
<proteinExistence type="predicted"/>
<comment type="caution">
    <text evidence="2">The sequence shown here is derived from an EMBL/GenBank/DDBJ whole genome shotgun (WGS) entry which is preliminary data.</text>
</comment>
<dbReference type="EMBL" id="ACEC01000135">
    <property type="protein sequence ID" value="EEG28564.1"/>
    <property type="molecule type" value="Genomic_DNA"/>
</dbReference>
<dbReference type="AlphaFoldDB" id="C0EIY6"/>
<reference evidence="2 3" key="1">
    <citation type="submission" date="2009-01" db="EMBL/GenBank/DDBJ databases">
        <authorList>
            <person name="Fulton L."/>
            <person name="Clifton S."/>
            <person name="Fulton B."/>
            <person name="Xu J."/>
            <person name="Minx P."/>
            <person name="Pepin K.H."/>
            <person name="Johnson M."/>
            <person name="Bhonagiri V."/>
            <person name="Nash W.E."/>
            <person name="Mardis E.R."/>
            <person name="Wilson R.K."/>
        </authorList>
    </citation>
    <scope>NUCLEOTIDE SEQUENCE [LARGE SCALE GENOMIC DNA]</scope>
    <source>
        <strain evidence="2 3">DSM 5476</strain>
    </source>
</reference>
<name>C0EIY6_9FIRM</name>
<reference evidence="2 3" key="2">
    <citation type="submission" date="2009-02" db="EMBL/GenBank/DDBJ databases">
        <title>Draft genome sequence of Clostridium methylpentosum (DSM 5476).</title>
        <authorList>
            <person name="Sudarsanam P."/>
            <person name="Ley R."/>
            <person name="Guruge J."/>
            <person name="Turnbaugh P.J."/>
            <person name="Mahowald M."/>
            <person name="Liep D."/>
            <person name="Gordon J."/>
        </authorList>
    </citation>
    <scope>NUCLEOTIDE SEQUENCE [LARGE SCALE GENOMIC DNA]</scope>
    <source>
        <strain evidence="2 3">DSM 5476</strain>
    </source>
</reference>
<organism evidence="2 3">
    <name type="scientific">[Clostridium] methylpentosum DSM 5476</name>
    <dbReference type="NCBI Taxonomy" id="537013"/>
    <lineage>
        <taxon>Bacteria</taxon>
        <taxon>Bacillati</taxon>
        <taxon>Bacillota</taxon>
        <taxon>Clostridia</taxon>
        <taxon>Eubacteriales</taxon>
        <taxon>Oscillospiraceae</taxon>
        <taxon>Oscillospiraceae incertae sedis</taxon>
    </lineage>
</organism>
<protein>
    <submittedName>
        <fullName evidence="2">Uncharacterized protein</fullName>
    </submittedName>
</protein>
<evidence type="ECO:0000313" key="3">
    <source>
        <dbReference type="Proteomes" id="UP000003340"/>
    </source>
</evidence>
<gene>
    <name evidence="2" type="ORF">CLOSTMETH_03832</name>
</gene>
<evidence type="ECO:0000256" key="1">
    <source>
        <dbReference type="SAM" id="MobiDB-lite"/>
    </source>
</evidence>
<keyword evidence="3" id="KW-1185">Reference proteome</keyword>
<sequence>MKNPILDEEMSHPVTCASDGSTANASFPAFMEERLGKGGLLPQPADFVAMLKSPALPGALFCYIKKTSSSW</sequence>
<accession>C0EIY6</accession>
<dbReference type="HOGENOM" id="CLU_2732921_0_0_9"/>